<dbReference type="Proteomes" id="UP000610303">
    <property type="component" value="Unassembled WGS sequence"/>
</dbReference>
<keyword evidence="1" id="KW-1133">Transmembrane helix</keyword>
<proteinExistence type="predicted"/>
<dbReference type="AlphaFoldDB" id="A0A918FB29"/>
<accession>A0A918FB29</accession>
<protein>
    <submittedName>
        <fullName evidence="2">Uncharacterized protein</fullName>
    </submittedName>
</protein>
<reference evidence="2" key="2">
    <citation type="submission" date="2020-09" db="EMBL/GenBank/DDBJ databases">
        <authorList>
            <person name="Sun Q."/>
            <person name="Ohkuma M."/>
        </authorList>
    </citation>
    <scope>NUCLEOTIDE SEQUENCE</scope>
    <source>
        <strain evidence="2">JCM 3346</strain>
    </source>
</reference>
<evidence type="ECO:0000313" key="2">
    <source>
        <dbReference type="EMBL" id="GGR17949.1"/>
    </source>
</evidence>
<keyword evidence="1" id="KW-0472">Membrane</keyword>
<comment type="caution">
    <text evidence="2">The sequence shown here is derived from an EMBL/GenBank/DDBJ whole genome shotgun (WGS) entry which is preliminary data.</text>
</comment>
<reference evidence="2" key="1">
    <citation type="journal article" date="2014" name="Int. J. Syst. Evol. Microbiol.">
        <title>Complete genome sequence of Corynebacterium casei LMG S-19264T (=DSM 44701T), isolated from a smear-ripened cheese.</title>
        <authorList>
            <consortium name="US DOE Joint Genome Institute (JGI-PGF)"/>
            <person name="Walter F."/>
            <person name="Albersmeier A."/>
            <person name="Kalinowski J."/>
            <person name="Ruckert C."/>
        </authorList>
    </citation>
    <scope>NUCLEOTIDE SEQUENCE</scope>
    <source>
        <strain evidence="2">JCM 3346</strain>
    </source>
</reference>
<keyword evidence="1" id="KW-0812">Transmembrane</keyword>
<dbReference type="RefSeq" id="WP_189084054.1">
    <property type="nucleotide sequence ID" value="NZ_BMRJ01000001.1"/>
</dbReference>
<sequence>MHEARRGRTLRGLLAASVATFVALFGHLLGGGALPGFAGVAVPFALSLLVCVLLAGRRLSLVRLSLSVAISQTLFHSLFVLGTPGPLTRSTAEAAGAAHAGHGGAVSLAEPSVHLAHAQPDMWAAHALAAVLTIAALYQGERVLQAIVAVRDRVWAAVLPRVSAELSPRPVPPLVAGVFTLAAPRRRTADPVAPVRGPPRLLTP</sequence>
<name>A0A918FB29_AGRME</name>
<keyword evidence="3" id="KW-1185">Reference proteome</keyword>
<feature type="transmembrane region" description="Helical" evidence="1">
    <location>
        <begin position="36"/>
        <end position="56"/>
    </location>
</feature>
<organism evidence="2 3">
    <name type="scientific">Agromyces mediolanus</name>
    <name type="common">Corynebacterium mediolanum</name>
    <dbReference type="NCBI Taxonomy" id="41986"/>
    <lineage>
        <taxon>Bacteria</taxon>
        <taxon>Bacillati</taxon>
        <taxon>Actinomycetota</taxon>
        <taxon>Actinomycetes</taxon>
        <taxon>Micrococcales</taxon>
        <taxon>Microbacteriaceae</taxon>
        <taxon>Agromyces</taxon>
    </lineage>
</organism>
<feature type="transmembrane region" description="Helical" evidence="1">
    <location>
        <begin position="12"/>
        <end position="30"/>
    </location>
</feature>
<evidence type="ECO:0000313" key="3">
    <source>
        <dbReference type="Proteomes" id="UP000610303"/>
    </source>
</evidence>
<gene>
    <name evidence="2" type="ORF">GCM10010196_08760</name>
</gene>
<dbReference type="EMBL" id="BMRJ01000001">
    <property type="protein sequence ID" value="GGR17949.1"/>
    <property type="molecule type" value="Genomic_DNA"/>
</dbReference>
<evidence type="ECO:0000256" key="1">
    <source>
        <dbReference type="SAM" id="Phobius"/>
    </source>
</evidence>